<accession>A0ABN2RW52</accession>
<feature type="domain" description="AB hydrolase-1" evidence="1">
    <location>
        <begin position="14"/>
        <end position="206"/>
    </location>
</feature>
<name>A0ABN2RW52_9PSEU</name>
<dbReference type="Gene3D" id="3.40.50.1820">
    <property type="entry name" value="alpha/beta hydrolase"/>
    <property type="match status" value="1"/>
</dbReference>
<keyword evidence="2" id="KW-0378">Hydrolase</keyword>
<dbReference type="InterPro" id="IPR000073">
    <property type="entry name" value="AB_hydrolase_1"/>
</dbReference>
<dbReference type="EMBL" id="BAAANN010000027">
    <property type="protein sequence ID" value="GAA1975930.1"/>
    <property type="molecule type" value="Genomic_DNA"/>
</dbReference>
<keyword evidence="3" id="KW-1185">Reference proteome</keyword>
<dbReference type="InterPro" id="IPR029058">
    <property type="entry name" value="AB_hydrolase_fold"/>
</dbReference>
<organism evidence="2 3">
    <name type="scientific">Amycolatopsis minnesotensis</name>
    <dbReference type="NCBI Taxonomy" id="337894"/>
    <lineage>
        <taxon>Bacteria</taxon>
        <taxon>Bacillati</taxon>
        <taxon>Actinomycetota</taxon>
        <taxon>Actinomycetes</taxon>
        <taxon>Pseudonocardiales</taxon>
        <taxon>Pseudonocardiaceae</taxon>
        <taxon>Amycolatopsis</taxon>
    </lineage>
</organism>
<dbReference type="Pfam" id="PF12697">
    <property type="entry name" value="Abhydrolase_6"/>
    <property type="match status" value="1"/>
</dbReference>
<protein>
    <submittedName>
        <fullName evidence="2">Alpha/beta hydrolase</fullName>
    </submittedName>
</protein>
<dbReference type="GO" id="GO:0016787">
    <property type="term" value="F:hydrolase activity"/>
    <property type="evidence" value="ECO:0007669"/>
    <property type="project" value="UniProtKB-KW"/>
</dbReference>
<comment type="caution">
    <text evidence="2">The sequence shown here is derived from an EMBL/GenBank/DDBJ whole genome shotgun (WGS) entry which is preliminary data.</text>
</comment>
<evidence type="ECO:0000259" key="1">
    <source>
        <dbReference type="Pfam" id="PF12697"/>
    </source>
</evidence>
<dbReference type="SUPFAM" id="SSF53474">
    <property type="entry name" value="alpha/beta-Hydrolases"/>
    <property type="match status" value="1"/>
</dbReference>
<sequence length="224" mass="24925">MRVLAADGPVRAVVLVLHGGSEWGDREVRPWRLAYLRMIPIGRAVRRACRDHGVEVRLVRNRVHGWNPPKLPAVEDARWALERIKAEHPDAPIVLVGHSMGGRVALRVADDPNVVGVCALAPWTPDGEPVEPVRDRAVLIVHGLRDRMIDPGQSFDFASRAESDTSRLARFELAAEGHAMLARAQVWTRLVCAFTLDVLGAAREDKTMWSAWTKPSADRLRIPL</sequence>
<proteinExistence type="predicted"/>
<evidence type="ECO:0000313" key="2">
    <source>
        <dbReference type="EMBL" id="GAA1975930.1"/>
    </source>
</evidence>
<evidence type="ECO:0000313" key="3">
    <source>
        <dbReference type="Proteomes" id="UP001501116"/>
    </source>
</evidence>
<reference evidence="2 3" key="1">
    <citation type="journal article" date="2019" name="Int. J. Syst. Evol. Microbiol.">
        <title>The Global Catalogue of Microorganisms (GCM) 10K type strain sequencing project: providing services to taxonomists for standard genome sequencing and annotation.</title>
        <authorList>
            <consortium name="The Broad Institute Genomics Platform"/>
            <consortium name="The Broad Institute Genome Sequencing Center for Infectious Disease"/>
            <person name="Wu L."/>
            <person name="Ma J."/>
        </authorList>
    </citation>
    <scope>NUCLEOTIDE SEQUENCE [LARGE SCALE GENOMIC DNA]</scope>
    <source>
        <strain evidence="2 3">JCM 14545</strain>
    </source>
</reference>
<gene>
    <name evidence="2" type="ORF">GCM10009754_59300</name>
</gene>
<dbReference type="Proteomes" id="UP001501116">
    <property type="component" value="Unassembled WGS sequence"/>
</dbReference>